<gene>
    <name evidence="6" type="ORF">ACHHYP_20401</name>
</gene>
<dbReference type="InterPro" id="IPR052139">
    <property type="entry name" value="Methylosome_Comp_WDR77"/>
</dbReference>
<keyword evidence="3 5" id="KW-0853">WD repeat</keyword>
<evidence type="ECO:0000256" key="1">
    <source>
        <dbReference type="ARBA" id="ARBA00004496"/>
    </source>
</evidence>
<proteinExistence type="predicted"/>
<dbReference type="EMBL" id="JNBR01000090">
    <property type="protein sequence ID" value="OQR98105.1"/>
    <property type="molecule type" value="Genomic_DNA"/>
</dbReference>
<dbReference type="GO" id="GO:0034709">
    <property type="term" value="C:methylosome"/>
    <property type="evidence" value="ECO:0007669"/>
    <property type="project" value="TreeGrafter"/>
</dbReference>
<evidence type="ECO:0000256" key="5">
    <source>
        <dbReference type="PROSITE-ProRule" id="PRU00221"/>
    </source>
</evidence>
<dbReference type="PANTHER" id="PTHR46853:SF1">
    <property type="entry name" value="METHYLOSOME PROTEIN 50"/>
    <property type="match status" value="1"/>
</dbReference>
<dbReference type="PROSITE" id="PS50082">
    <property type="entry name" value="WD_REPEATS_2"/>
    <property type="match status" value="4"/>
</dbReference>
<dbReference type="SUPFAM" id="SSF50978">
    <property type="entry name" value="WD40 repeat-like"/>
    <property type="match status" value="1"/>
</dbReference>
<feature type="repeat" description="WD" evidence="5">
    <location>
        <begin position="232"/>
        <end position="262"/>
    </location>
</feature>
<dbReference type="OrthoDB" id="10260946at2759"/>
<dbReference type="PANTHER" id="PTHR46853">
    <property type="entry name" value="METHYLOSOME PROTEIN 50"/>
    <property type="match status" value="1"/>
</dbReference>
<dbReference type="SMART" id="SM00320">
    <property type="entry name" value="WD40"/>
    <property type="match status" value="5"/>
</dbReference>
<feature type="repeat" description="WD" evidence="5">
    <location>
        <begin position="275"/>
        <end position="308"/>
    </location>
</feature>
<dbReference type="Proteomes" id="UP000243579">
    <property type="component" value="Unassembled WGS sequence"/>
</dbReference>
<dbReference type="Gene3D" id="2.130.10.10">
    <property type="entry name" value="YVTN repeat-like/Quinoprotein amine dehydrogenase"/>
    <property type="match status" value="1"/>
</dbReference>
<dbReference type="InterPro" id="IPR019775">
    <property type="entry name" value="WD40_repeat_CS"/>
</dbReference>
<evidence type="ECO:0000256" key="2">
    <source>
        <dbReference type="ARBA" id="ARBA00022490"/>
    </source>
</evidence>
<comment type="subcellular location">
    <subcellularLocation>
        <location evidence="1">Cytoplasm</location>
    </subcellularLocation>
</comment>
<keyword evidence="2" id="KW-0963">Cytoplasm</keyword>
<dbReference type="InterPro" id="IPR036322">
    <property type="entry name" value="WD40_repeat_dom_sf"/>
</dbReference>
<name>A0A1V9ZJE3_ACHHY</name>
<evidence type="ECO:0000256" key="3">
    <source>
        <dbReference type="ARBA" id="ARBA00022574"/>
    </source>
</evidence>
<dbReference type="PROSITE" id="PS50294">
    <property type="entry name" value="WD_REPEATS_REGION"/>
    <property type="match status" value="3"/>
</dbReference>
<evidence type="ECO:0000256" key="4">
    <source>
        <dbReference type="ARBA" id="ARBA00022737"/>
    </source>
</evidence>
<evidence type="ECO:0000313" key="7">
    <source>
        <dbReference type="Proteomes" id="UP000243579"/>
    </source>
</evidence>
<protein>
    <submittedName>
        <fullName evidence="6">Methylosome protein 50</fullName>
    </submittedName>
</protein>
<dbReference type="Pfam" id="PF00400">
    <property type="entry name" value="WD40"/>
    <property type="match status" value="5"/>
</dbReference>
<dbReference type="STRING" id="1202772.A0A1V9ZJE3"/>
<dbReference type="PROSITE" id="PS00678">
    <property type="entry name" value="WD_REPEATS_1"/>
    <property type="match status" value="2"/>
</dbReference>
<accession>A0A1V9ZJE3</accession>
<dbReference type="InterPro" id="IPR001680">
    <property type="entry name" value="WD40_rpt"/>
</dbReference>
<dbReference type="PRINTS" id="PR00320">
    <property type="entry name" value="GPROTEINBRPT"/>
</dbReference>
<organism evidence="6 7">
    <name type="scientific">Achlya hypogyna</name>
    <name type="common">Oomycete</name>
    <name type="synonym">Protoachlya hypogyna</name>
    <dbReference type="NCBI Taxonomy" id="1202772"/>
    <lineage>
        <taxon>Eukaryota</taxon>
        <taxon>Sar</taxon>
        <taxon>Stramenopiles</taxon>
        <taxon>Oomycota</taxon>
        <taxon>Saprolegniomycetes</taxon>
        <taxon>Saprolegniales</taxon>
        <taxon>Achlyaceae</taxon>
        <taxon>Achlya</taxon>
    </lineage>
</organism>
<dbReference type="InterPro" id="IPR015943">
    <property type="entry name" value="WD40/YVTN_repeat-like_dom_sf"/>
</dbReference>
<feature type="repeat" description="WD" evidence="5">
    <location>
        <begin position="145"/>
        <end position="187"/>
    </location>
</feature>
<dbReference type="InterPro" id="IPR020472">
    <property type="entry name" value="WD40_PAC1"/>
</dbReference>
<dbReference type="AlphaFoldDB" id="A0A1V9ZJE3"/>
<sequence>MEVQVWSTAAEQVDTVVPVEIAGEKYLVVATSLLEGNDWSSTIRLLRHANGSFEHVHGLRLPTTVGSMAWFEPDVIVCAGDDGDLYYCMFDTETSTWRRLEPETAHGHNELISSVAVNSAMLASGSWDATVKLWDLTNMALLEQFKEHTDKVWGVQWAPLATTQLATASQDRSVRLWDTRQPGAVMTITTPAAAMCVAWHPTQEHLLTAGLEDGSIWTIDSRSLETTLSTLNQVHRGSVHALAYEGDALAAASDDTTVTVWDDLSLAAPTQRLVYEEHADYVRGVAWWSPTHLVSSSYDKSVHMWQVA</sequence>
<reference evidence="6 7" key="1">
    <citation type="journal article" date="2014" name="Genome Biol. Evol.">
        <title>The secreted proteins of Achlya hypogyna and Thraustotheca clavata identify the ancestral oomycete secretome and reveal gene acquisitions by horizontal gene transfer.</title>
        <authorList>
            <person name="Misner I."/>
            <person name="Blouin N."/>
            <person name="Leonard G."/>
            <person name="Richards T.A."/>
            <person name="Lane C.E."/>
        </authorList>
    </citation>
    <scope>NUCLEOTIDE SEQUENCE [LARGE SCALE GENOMIC DNA]</scope>
    <source>
        <strain evidence="6 7">ATCC 48635</strain>
    </source>
</reference>
<keyword evidence="7" id="KW-1185">Reference proteome</keyword>
<feature type="repeat" description="WD" evidence="5">
    <location>
        <begin position="105"/>
        <end position="144"/>
    </location>
</feature>
<keyword evidence="4" id="KW-0677">Repeat</keyword>
<comment type="caution">
    <text evidence="6">The sequence shown here is derived from an EMBL/GenBank/DDBJ whole genome shotgun (WGS) entry which is preliminary data.</text>
</comment>
<evidence type="ECO:0000313" key="6">
    <source>
        <dbReference type="EMBL" id="OQR98105.1"/>
    </source>
</evidence>